<dbReference type="GeneTree" id="ENSGT00940000166778"/>
<reference evidence="16" key="4">
    <citation type="submission" date="2025-09" db="UniProtKB">
        <authorList>
            <consortium name="Ensembl"/>
        </authorList>
    </citation>
    <scope>IDENTIFICATION</scope>
</reference>
<feature type="transmembrane region" description="Helical" evidence="13">
    <location>
        <begin position="231"/>
        <end position="252"/>
    </location>
</feature>
<dbReference type="GO" id="GO:0045202">
    <property type="term" value="C:synapse"/>
    <property type="evidence" value="ECO:0007669"/>
    <property type="project" value="GOC"/>
</dbReference>
<keyword evidence="4" id="KW-1003">Cell membrane</keyword>
<dbReference type="PROSITE" id="PS00236">
    <property type="entry name" value="NEUROTR_ION_CHANNEL"/>
    <property type="match status" value="1"/>
</dbReference>
<dbReference type="InterPro" id="IPR018000">
    <property type="entry name" value="Neurotransmitter_ion_chnl_CS"/>
</dbReference>
<dbReference type="InterPro" id="IPR006202">
    <property type="entry name" value="Neur_chan_lig-bd"/>
</dbReference>
<keyword evidence="9 13" id="KW-0472">Membrane</keyword>
<evidence type="ECO:0000256" key="13">
    <source>
        <dbReference type="RuleBase" id="RU000687"/>
    </source>
</evidence>
<dbReference type="InterPro" id="IPR006028">
    <property type="entry name" value="GABAA/Glycine_rcpt"/>
</dbReference>
<keyword evidence="3 13" id="KW-0813">Transport</keyword>
<keyword evidence="5 13" id="KW-0812">Transmembrane</keyword>
<comment type="similarity">
    <text evidence="13">Belongs to the ligand-gated ion channel (TC 1.A.9) family.</text>
</comment>
<accession>F6Z916</accession>
<dbReference type="OMA" id="TTVTCNM"/>
<dbReference type="Pfam" id="PF02932">
    <property type="entry name" value="Neur_chan_memb"/>
    <property type="match status" value="1"/>
</dbReference>
<evidence type="ECO:0000313" key="16">
    <source>
        <dbReference type="Ensembl" id="ENSCINP00000011153.3"/>
    </source>
</evidence>
<dbReference type="SUPFAM" id="SSF90112">
    <property type="entry name" value="Neurotransmitter-gated ion-channel transmembrane pore"/>
    <property type="match status" value="1"/>
</dbReference>
<dbReference type="GO" id="GO:0005886">
    <property type="term" value="C:plasma membrane"/>
    <property type="evidence" value="ECO:0007669"/>
    <property type="project" value="UniProtKB-SubCell"/>
</dbReference>
<dbReference type="Pfam" id="PF02931">
    <property type="entry name" value="Neur_chan_LBD"/>
    <property type="match status" value="1"/>
</dbReference>
<dbReference type="Proteomes" id="UP000008144">
    <property type="component" value="Chromosome 14"/>
</dbReference>
<evidence type="ECO:0000313" key="17">
    <source>
        <dbReference type="Proteomes" id="UP000008144"/>
    </source>
</evidence>
<dbReference type="FunFam" id="2.70.170.10:FF:000045">
    <property type="entry name" value="Predicted protein"/>
    <property type="match status" value="1"/>
</dbReference>
<dbReference type="GO" id="GO:0005230">
    <property type="term" value="F:extracellular ligand-gated monoatomic ion channel activity"/>
    <property type="evidence" value="ECO:0007669"/>
    <property type="project" value="InterPro"/>
</dbReference>
<comment type="subcellular location">
    <subcellularLocation>
        <location evidence="2">Cell membrane</location>
    </subcellularLocation>
    <subcellularLocation>
        <location evidence="1">Membrane</location>
        <topology evidence="1">Multi-pass membrane protein</topology>
    </subcellularLocation>
</comment>
<dbReference type="InterPro" id="IPR006029">
    <property type="entry name" value="Neurotrans-gated_channel_TM"/>
</dbReference>
<dbReference type="InterPro" id="IPR036719">
    <property type="entry name" value="Neuro-gated_channel_TM_sf"/>
</dbReference>
<evidence type="ECO:0000256" key="9">
    <source>
        <dbReference type="ARBA" id="ARBA00023136"/>
    </source>
</evidence>
<evidence type="ECO:0000256" key="8">
    <source>
        <dbReference type="ARBA" id="ARBA00023065"/>
    </source>
</evidence>
<dbReference type="PANTHER" id="PTHR18945">
    <property type="entry name" value="NEUROTRANSMITTER GATED ION CHANNEL"/>
    <property type="match status" value="1"/>
</dbReference>
<evidence type="ECO:0000256" key="11">
    <source>
        <dbReference type="ARBA" id="ARBA00023214"/>
    </source>
</evidence>
<dbReference type="Ensembl" id="ENSCINT00000011153.3">
    <property type="protein sequence ID" value="ENSCINP00000011153.3"/>
    <property type="gene ID" value="ENSCING00000005403.3"/>
</dbReference>
<dbReference type="InterPro" id="IPR036734">
    <property type="entry name" value="Neur_chan_lig-bd_sf"/>
</dbReference>
<dbReference type="InParanoid" id="F6Z916"/>
<sequence length="405" mass="46173">YHKYIRPGIDTGKPIVVNVSLSVTGLDRISDADMEYTVTFTLHQLWKDTRLDGTKSILTMDGSLGNRIWVPDTYIVNSHTSFIHDVTTRNGLIRLYPDGTVLYVLRITSTVSCTMKLHKYPMDEQACKLALESWSFTEQDLIYKWDKEESCGSPSGSVTGMDNIVLLQFNLTKCSVYISNTTSFSGNYSQLILEFRLKRNMLFFLMQTYLPSVLLVILSWVSFWINMNSVPARVGLGATTVLSMTTLMIGVYNSGPKSTSYIKAIDFYVCVCYGFIFAALMEYAGAHFTVRRYATKANKLLDGFNIKISGNKSWNIVTLFFDYSLYERKHNDCKNKPKNGGHVEIDIEEEAVFSYPVNDQAIGIYGSFECCKVTRLERIDEYSRIIFPVAFVGFNAVYWWVYLTM</sequence>
<name>F6Z916_CIOIN</name>
<dbReference type="HOGENOM" id="CLU_010920_0_1_1"/>
<evidence type="ECO:0000256" key="3">
    <source>
        <dbReference type="ARBA" id="ARBA00022448"/>
    </source>
</evidence>
<evidence type="ECO:0000256" key="7">
    <source>
        <dbReference type="ARBA" id="ARBA00022989"/>
    </source>
</evidence>
<evidence type="ECO:0000256" key="10">
    <source>
        <dbReference type="ARBA" id="ARBA00023173"/>
    </source>
</evidence>
<dbReference type="AlphaFoldDB" id="F6Z916"/>
<keyword evidence="11" id="KW-0868">Chloride</keyword>
<reference evidence="16" key="2">
    <citation type="journal article" date="2008" name="Genome Biol.">
        <title>Improved genome assembly and evidence-based global gene model set for the chordate Ciona intestinalis: new insight into intron and operon populations.</title>
        <authorList>
            <person name="Satou Y."/>
            <person name="Mineta K."/>
            <person name="Ogasawara M."/>
            <person name="Sasakura Y."/>
            <person name="Shoguchi E."/>
            <person name="Ueno K."/>
            <person name="Yamada L."/>
            <person name="Matsumoto J."/>
            <person name="Wasserscheid J."/>
            <person name="Dewar K."/>
            <person name="Wiley G.B."/>
            <person name="Macmil S.L."/>
            <person name="Roe B.A."/>
            <person name="Zeller R.W."/>
            <person name="Hastings K.E."/>
            <person name="Lemaire P."/>
            <person name="Lindquist E."/>
            <person name="Endo T."/>
            <person name="Hotta K."/>
            <person name="Inaba K."/>
        </authorList>
    </citation>
    <scope>NUCLEOTIDE SEQUENCE [LARGE SCALE GENOMIC DNA]</scope>
    <source>
        <strain evidence="16">wild type</strain>
    </source>
</reference>
<feature type="domain" description="Neurotransmitter-gated ion-channel transmembrane" evidence="15">
    <location>
        <begin position="208"/>
        <end position="296"/>
    </location>
</feature>
<dbReference type="GO" id="GO:0004890">
    <property type="term" value="F:GABA-A receptor activity"/>
    <property type="evidence" value="ECO:0000318"/>
    <property type="project" value="GO_Central"/>
</dbReference>
<evidence type="ECO:0000256" key="5">
    <source>
        <dbReference type="ARBA" id="ARBA00022692"/>
    </source>
</evidence>
<dbReference type="CDD" id="cd19049">
    <property type="entry name" value="LGIC_TM_anion"/>
    <property type="match status" value="1"/>
</dbReference>
<dbReference type="InterPro" id="IPR038050">
    <property type="entry name" value="Neuro_actylchol_rec"/>
</dbReference>
<dbReference type="PRINTS" id="PR00253">
    <property type="entry name" value="GABAARECEPTR"/>
</dbReference>
<dbReference type="EMBL" id="EAAA01001225">
    <property type="status" value="NOT_ANNOTATED_CDS"/>
    <property type="molecule type" value="Genomic_DNA"/>
</dbReference>
<dbReference type="Gene3D" id="1.20.58.390">
    <property type="entry name" value="Neurotransmitter-gated ion-channel transmembrane domain"/>
    <property type="match status" value="1"/>
</dbReference>
<evidence type="ECO:0000256" key="4">
    <source>
        <dbReference type="ARBA" id="ARBA00022475"/>
    </source>
</evidence>
<evidence type="ECO:0000256" key="1">
    <source>
        <dbReference type="ARBA" id="ARBA00004141"/>
    </source>
</evidence>
<keyword evidence="10" id="KW-0869">Chloride channel</keyword>
<evidence type="ECO:0000256" key="2">
    <source>
        <dbReference type="ARBA" id="ARBA00004236"/>
    </source>
</evidence>
<evidence type="ECO:0000256" key="6">
    <source>
        <dbReference type="ARBA" id="ARBA00022729"/>
    </source>
</evidence>
<dbReference type="GO" id="GO:0034707">
    <property type="term" value="C:chloride channel complex"/>
    <property type="evidence" value="ECO:0007669"/>
    <property type="project" value="UniProtKB-KW"/>
</dbReference>
<feature type="transmembrane region" description="Helical" evidence="13">
    <location>
        <begin position="264"/>
        <end position="284"/>
    </location>
</feature>
<dbReference type="STRING" id="7719.ENSCINP00000011153"/>
<dbReference type="NCBIfam" id="TIGR00860">
    <property type="entry name" value="LIC"/>
    <property type="match status" value="1"/>
</dbReference>
<dbReference type="InterPro" id="IPR006201">
    <property type="entry name" value="Neur_channel"/>
</dbReference>
<keyword evidence="6" id="KW-0732">Signal</keyword>
<feature type="transmembrane region" description="Helical" evidence="13">
    <location>
        <begin position="385"/>
        <end position="403"/>
    </location>
</feature>
<feature type="domain" description="Neurotransmitter-gated ion-channel ligand-binding" evidence="14">
    <location>
        <begin position="1"/>
        <end position="201"/>
    </location>
</feature>
<dbReference type="GO" id="GO:0005254">
    <property type="term" value="F:chloride channel activity"/>
    <property type="evidence" value="ECO:0007669"/>
    <property type="project" value="UniProtKB-KW"/>
</dbReference>
<keyword evidence="12 13" id="KW-0407">Ion channel</keyword>
<keyword evidence="7 13" id="KW-1133">Transmembrane helix</keyword>
<feature type="transmembrane region" description="Helical" evidence="13">
    <location>
        <begin position="202"/>
        <end position="225"/>
    </location>
</feature>
<dbReference type="GO" id="GO:0051932">
    <property type="term" value="P:synaptic transmission, GABAergic"/>
    <property type="evidence" value="ECO:0000318"/>
    <property type="project" value="GO_Central"/>
</dbReference>
<dbReference type="GO" id="GO:1902476">
    <property type="term" value="P:chloride transmembrane transport"/>
    <property type="evidence" value="ECO:0000318"/>
    <property type="project" value="GO_Central"/>
</dbReference>
<keyword evidence="17" id="KW-1185">Reference proteome</keyword>
<evidence type="ECO:0000259" key="14">
    <source>
        <dbReference type="Pfam" id="PF02931"/>
    </source>
</evidence>
<evidence type="ECO:0000259" key="15">
    <source>
        <dbReference type="Pfam" id="PF02932"/>
    </source>
</evidence>
<keyword evidence="8 13" id="KW-0406">Ion transport</keyword>
<reference evidence="16" key="3">
    <citation type="submission" date="2025-08" db="UniProtKB">
        <authorList>
            <consortium name="Ensembl"/>
        </authorList>
    </citation>
    <scope>IDENTIFICATION</scope>
</reference>
<dbReference type="SUPFAM" id="SSF63712">
    <property type="entry name" value="Nicotinic receptor ligand binding domain-like"/>
    <property type="match status" value="1"/>
</dbReference>
<dbReference type="CDD" id="cd18990">
    <property type="entry name" value="LGIC_ECD_GABAAR"/>
    <property type="match status" value="1"/>
</dbReference>
<proteinExistence type="inferred from homology"/>
<reference evidence="17" key="1">
    <citation type="journal article" date="2002" name="Science">
        <title>The draft genome of Ciona intestinalis: insights into chordate and vertebrate origins.</title>
        <authorList>
            <person name="Dehal P."/>
            <person name="Satou Y."/>
            <person name="Campbell R.K."/>
            <person name="Chapman J."/>
            <person name="Degnan B."/>
            <person name="De Tomaso A."/>
            <person name="Davidson B."/>
            <person name="Di Gregorio A."/>
            <person name="Gelpke M."/>
            <person name="Goodstein D.M."/>
            <person name="Harafuji N."/>
            <person name="Hastings K.E."/>
            <person name="Ho I."/>
            <person name="Hotta K."/>
            <person name="Huang W."/>
            <person name="Kawashima T."/>
            <person name="Lemaire P."/>
            <person name="Martinez D."/>
            <person name="Meinertzhagen I.A."/>
            <person name="Necula S."/>
            <person name="Nonaka M."/>
            <person name="Putnam N."/>
            <person name="Rash S."/>
            <person name="Saiga H."/>
            <person name="Satake M."/>
            <person name="Terry A."/>
            <person name="Yamada L."/>
            <person name="Wang H.G."/>
            <person name="Awazu S."/>
            <person name="Azumi K."/>
            <person name="Boore J."/>
            <person name="Branno M."/>
            <person name="Chin-Bow S."/>
            <person name="DeSantis R."/>
            <person name="Doyle S."/>
            <person name="Francino P."/>
            <person name="Keys D.N."/>
            <person name="Haga S."/>
            <person name="Hayashi H."/>
            <person name="Hino K."/>
            <person name="Imai K.S."/>
            <person name="Inaba K."/>
            <person name="Kano S."/>
            <person name="Kobayashi K."/>
            <person name="Kobayashi M."/>
            <person name="Lee B.I."/>
            <person name="Makabe K.W."/>
            <person name="Manohar C."/>
            <person name="Matassi G."/>
            <person name="Medina M."/>
            <person name="Mochizuki Y."/>
            <person name="Mount S."/>
            <person name="Morishita T."/>
            <person name="Miura S."/>
            <person name="Nakayama A."/>
            <person name="Nishizaka S."/>
            <person name="Nomoto H."/>
            <person name="Ohta F."/>
            <person name="Oishi K."/>
            <person name="Rigoutsos I."/>
            <person name="Sano M."/>
            <person name="Sasaki A."/>
            <person name="Sasakura Y."/>
            <person name="Shoguchi E."/>
            <person name="Shin-i T."/>
            <person name="Spagnuolo A."/>
            <person name="Stainier D."/>
            <person name="Suzuki M.M."/>
            <person name="Tassy O."/>
            <person name="Takatori N."/>
            <person name="Tokuoka M."/>
            <person name="Yagi K."/>
            <person name="Yoshizaki F."/>
            <person name="Wada S."/>
            <person name="Zhang C."/>
            <person name="Hyatt P.D."/>
            <person name="Larimer F."/>
            <person name="Detter C."/>
            <person name="Doggett N."/>
            <person name="Glavina T."/>
            <person name="Hawkins T."/>
            <person name="Richardson P."/>
            <person name="Lucas S."/>
            <person name="Kohara Y."/>
            <person name="Levine M."/>
            <person name="Satoh N."/>
            <person name="Rokhsar D.S."/>
        </authorList>
    </citation>
    <scope>NUCLEOTIDE SEQUENCE [LARGE SCALE GENOMIC DNA]</scope>
</reference>
<evidence type="ECO:0000256" key="12">
    <source>
        <dbReference type="ARBA" id="ARBA00023303"/>
    </source>
</evidence>
<dbReference type="GO" id="GO:1902711">
    <property type="term" value="C:GABA-A receptor complex"/>
    <property type="evidence" value="ECO:0000318"/>
    <property type="project" value="GO_Central"/>
</dbReference>
<organism evidence="16 17">
    <name type="scientific">Ciona intestinalis</name>
    <name type="common">Transparent sea squirt</name>
    <name type="synonym">Ascidia intestinalis</name>
    <dbReference type="NCBI Taxonomy" id="7719"/>
    <lineage>
        <taxon>Eukaryota</taxon>
        <taxon>Metazoa</taxon>
        <taxon>Chordata</taxon>
        <taxon>Tunicata</taxon>
        <taxon>Ascidiacea</taxon>
        <taxon>Phlebobranchia</taxon>
        <taxon>Cionidae</taxon>
        <taxon>Ciona</taxon>
    </lineage>
</organism>
<dbReference type="PRINTS" id="PR00252">
    <property type="entry name" value="NRIONCHANNEL"/>
</dbReference>
<dbReference type="Gene3D" id="2.70.170.10">
    <property type="entry name" value="Neurotransmitter-gated ion-channel ligand-binding domain"/>
    <property type="match status" value="1"/>
</dbReference>
<protein>
    <submittedName>
        <fullName evidence="16">Uncharacterized protein</fullName>
    </submittedName>
</protein>